<keyword evidence="3 8" id="KW-0456">Lyase</keyword>
<dbReference type="SUPFAM" id="SSF117457">
    <property type="entry name" value="FumA C-terminal domain-like"/>
    <property type="match status" value="1"/>
</dbReference>
<sequence length="205" mass="22708">MNEKENIIVRTPVTDDATLMSLKAGDVFYITGTIVTARDAVHERVIVEGMKLPIDLKGLAIFHAGPVMVREKDVWKCVSIGPTTSRRMEYFEYEFIERTGVKIIIGKGGMGPKTAEACKKYKAVYAIFPGGCGVLGASAVRRVAGVEWLDLGVPEALWILEVEKFGPLIVTIDTYGNNLADEIVNNAMRKRESIVQEALRRFSEK</sequence>
<dbReference type="STRING" id="697581.TCARB_0963"/>
<evidence type="ECO:0000313" key="8">
    <source>
        <dbReference type="EMBL" id="AJB42013.1"/>
    </source>
</evidence>
<dbReference type="PANTHER" id="PTHR43351">
    <property type="entry name" value="L(+)-TARTRATE DEHYDRATASE SUBUNIT BETA"/>
    <property type="match status" value="1"/>
</dbReference>
<evidence type="ECO:0000259" key="7">
    <source>
        <dbReference type="Pfam" id="PF05683"/>
    </source>
</evidence>
<comment type="catalytic activity">
    <reaction evidence="6">
        <text>(2R,3R)-tartrate = oxaloacetate + H2O</text>
        <dbReference type="Rhea" id="RHEA:15413"/>
        <dbReference type="ChEBI" id="CHEBI:15377"/>
        <dbReference type="ChEBI" id="CHEBI:16452"/>
        <dbReference type="ChEBI" id="CHEBI:30924"/>
        <dbReference type="EC" id="4.2.1.32"/>
    </reaction>
</comment>
<dbReference type="GeneID" id="25406382"/>
<evidence type="ECO:0000256" key="4">
    <source>
        <dbReference type="ARBA" id="ARBA00039027"/>
    </source>
</evidence>
<proteinExistence type="inferred from homology"/>
<dbReference type="KEGG" id="tcb:TCARB_0963"/>
<evidence type="ECO:0000256" key="3">
    <source>
        <dbReference type="ARBA" id="ARBA00023239"/>
    </source>
</evidence>
<evidence type="ECO:0000256" key="1">
    <source>
        <dbReference type="ARBA" id="ARBA00008876"/>
    </source>
</evidence>
<feature type="domain" description="Fe-S hydro-lyase tartrate dehydratase beta-type catalytic" evidence="7">
    <location>
        <begin position="7"/>
        <end position="180"/>
    </location>
</feature>
<reference evidence="9" key="1">
    <citation type="book" date="2010" name="EXTREMOPHILES" publisher="0:0-0">
        <title>Complete genome sequences of ten hyperthermophilic archaea reveal their metabolic capabilities and possible ecological roles.</title>
        <editorList>
            <person name="?"/>
        </editorList>
        <authorList>
            <person name="Ravin N.V."/>
            <person name="Mardanov A.V."/>
            <person name="Bonch-Osmolovskaya E.A."/>
            <person name="Skryabin K.G."/>
        </authorList>
    </citation>
    <scope>NUCLEOTIDE SEQUENCE [LARGE SCALE GENOMIC DNA]</scope>
    <source>
        <strain evidence="9">1505</strain>
    </source>
</reference>
<evidence type="ECO:0000256" key="2">
    <source>
        <dbReference type="ARBA" id="ARBA00011103"/>
    </source>
</evidence>
<dbReference type="PANTHER" id="PTHR43351:SF3">
    <property type="entry name" value="L(+)-TARTRATE DEHYDRATASE SUBUNIT BETA"/>
    <property type="match status" value="1"/>
</dbReference>
<organism evidence="8 9">
    <name type="scientific">Thermofilum adornatum 1505</name>
    <dbReference type="NCBI Taxonomy" id="697581"/>
    <lineage>
        <taxon>Archaea</taxon>
        <taxon>Thermoproteota</taxon>
        <taxon>Thermoprotei</taxon>
        <taxon>Thermofilales</taxon>
        <taxon>Thermofilaceae</taxon>
        <taxon>Thermofilum</taxon>
    </lineage>
</organism>
<evidence type="ECO:0000256" key="6">
    <source>
        <dbReference type="ARBA" id="ARBA00049253"/>
    </source>
</evidence>
<dbReference type="AlphaFoldDB" id="A0A3G1A728"/>
<dbReference type="Proteomes" id="UP000266720">
    <property type="component" value="Chromosome"/>
</dbReference>
<accession>A0A3G1A728</accession>
<comment type="subunit">
    <text evidence="2">Heterotetramer of two alpha and two beta subunits.</text>
</comment>
<dbReference type="NCBIfam" id="TIGR00723">
    <property type="entry name" value="ttdB_fumA_fumB"/>
    <property type="match status" value="1"/>
</dbReference>
<comment type="similarity">
    <text evidence="1">Belongs to the class-I fumarase family.</text>
</comment>
<dbReference type="EC" id="4.2.1.32" evidence="4"/>
<dbReference type="RefSeq" id="WP_244870356.1">
    <property type="nucleotide sequence ID" value="NZ_CP007493.1"/>
</dbReference>
<dbReference type="EMBL" id="CP007493">
    <property type="protein sequence ID" value="AJB42013.1"/>
    <property type="molecule type" value="Genomic_DNA"/>
</dbReference>
<dbReference type="InterPro" id="IPR036660">
    <property type="entry name" value="Fe-S_hydroAse_TtdB_cat_sf"/>
</dbReference>
<dbReference type="Gene3D" id="3.20.130.10">
    <property type="entry name" value="Fe-S hydro-lyase, tartrate dehydratase beta-type, catalytic domain"/>
    <property type="match status" value="1"/>
</dbReference>
<name>A0A3G1A728_9CREN</name>
<evidence type="ECO:0000313" key="9">
    <source>
        <dbReference type="Proteomes" id="UP000266720"/>
    </source>
</evidence>
<evidence type="ECO:0000256" key="5">
    <source>
        <dbReference type="ARBA" id="ARBA00039250"/>
    </source>
</evidence>
<dbReference type="GO" id="GO:0008730">
    <property type="term" value="F:L(+)-tartrate dehydratase activity"/>
    <property type="evidence" value="ECO:0007669"/>
    <property type="project" value="UniProtKB-EC"/>
</dbReference>
<protein>
    <recommendedName>
        <fullName evidence="5">L(+)-tartrate dehydratase subunit beta</fullName>
        <ecNumber evidence="4">4.2.1.32</ecNumber>
    </recommendedName>
</protein>
<dbReference type="InterPro" id="IPR004647">
    <property type="entry name" value="Fe-S_hydro-lyase_TtdB-typ_cat"/>
</dbReference>
<dbReference type="Pfam" id="PF05683">
    <property type="entry name" value="Fumerase_C"/>
    <property type="match status" value="1"/>
</dbReference>
<gene>
    <name evidence="8" type="ORF">TCARB_0963</name>
</gene>